<dbReference type="InterPro" id="IPR011990">
    <property type="entry name" value="TPR-like_helical_dom_sf"/>
</dbReference>
<dbReference type="SUPFAM" id="SSF81901">
    <property type="entry name" value="HCP-like"/>
    <property type="match status" value="1"/>
</dbReference>
<dbReference type="SMART" id="SM00671">
    <property type="entry name" value="SEL1"/>
    <property type="match status" value="2"/>
</dbReference>
<dbReference type="GO" id="GO:0005524">
    <property type="term" value="F:ATP binding"/>
    <property type="evidence" value="ECO:0007669"/>
    <property type="project" value="InterPro"/>
</dbReference>
<evidence type="ECO:0000313" key="2">
    <source>
        <dbReference type="EMBL" id="RIB14202.1"/>
    </source>
</evidence>
<gene>
    <name evidence="2" type="ORF">C2G38_2248406</name>
</gene>
<dbReference type="OrthoDB" id="5986190at2759"/>
<dbReference type="Proteomes" id="UP000266673">
    <property type="component" value="Unassembled WGS sequence"/>
</dbReference>
<keyword evidence="2" id="KW-0808">Transferase</keyword>
<evidence type="ECO:0000259" key="1">
    <source>
        <dbReference type="PROSITE" id="PS50011"/>
    </source>
</evidence>
<dbReference type="GO" id="GO:0004674">
    <property type="term" value="F:protein serine/threonine kinase activity"/>
    <property type="evidence" value="ECO:0007669"/>
    <property type="project" value="TreeGrafter"/>
</dbReference>
<dbReference type="InterPro" id="IPR011009">
    <property type="entry name" value="Kinase-like_dom_sf"/>
</dbReference>
<dbReference type="PANTHER" id="PTHR44329">
    <property type="entry name" value="SERINE/THREONINE-PROTEIN KINASE TNNI3K-RELATED"/>
    <property type="match status" value="1"/>
</dbReference>
<dbReference type="InterPro" id="IPR006597">
    <property type="entry name" value="Sel1-like"/>
</dbReference>
<dbReference type="Pfam" id="PF07714">
    <property type="entry name" value="PK_Tyr_Ser-Thr"/>
    <property type="match status" value="1"/>
</dbReference>
<dbReference type="STRING" id="44941.A0A397UWP6"/>
<dbReference type="InterPro" id="IPR000719">
    <property type="entry name" value="Prot_kinase_dom"/>
</dbReference>
<evidence type="ECO:0000313" key="3">
    <source>
        <dbReference type="Proteomes" id="UP000266673"/>
    </source>
</evidence>
<dbReference type="InterPro" id="IPR001245">
    <property type="entry name" value="Ser-Thr/Tyr_kinase_cat_dom"/>
</dbReference>
<dbReference type="Pfam" id="PF08238">
    <property type="entry name" value="Sel1"/>
    <property type="match status" value="2"/>
</dbReference>
<dbReference type="PROSITE" id="PS50011">
    <property type="entry name" value="PROTEIN_KINASE_DOM"/>
    <property type="match status" value="1"/>
</dbReference>
<keyword evidence="2" id="KW-0418">Kinase</keyword>
<organism evidence="2 3">
    <name type="scientific">Gigaspora rosea</name>
    <dbReference type="NCBI Taxonomy" id="44941"/>
    <lineage>
        <taxon>Eukaryota</taxon>
        <taxon>Fungi</taxon>
        <taxon>Fungi incertae sedis</taxon>
        <taxon>Mucoromycota</taxon>
        <taxon>Glomeromycotina</taxon>
        <taxon>Glomeromycetes</taxon>
        <taxon>Diversisporales</taxon>
        <taxon>Gigasporaceae</taxon>
        <taxon>Gigaspora</taxon>
    </lineage>
</organism>
<dbReference type="Gene3D" id="1.10.510.10">
    <property type="entry name" value="Transferase(Phosphotransferase) domain 1"/>
    <property type="match status" value="1"/>
</dbReference>
<dbReference type="Gene3D" id="1.25.40.10">
    <property type="entry name" value="Tetratricopeptide repeat domain"/>
    <property type="match status" value="1"/>
</dbReference>
<dbReference type="EMBL" id="QKWP01000854">
    <property type="protein sequence ID" value="RIB14202.1"/>
    <property type="molecule type" value="Genomic_DNA"/>
</dbReference>
<name>A0A397UWP6_9GLOM</name>
<dbReference type="SUPFAM" id="SSF56112">
    <property type="entry name" value="Protein kinase-like (PK-like)"/>
    <property type="match status" value="1"/>
</dbReference>
<accession>A0A397UWP6</accession>
<comment type="caution">
    <text evidence="2">The sequence shown here is derived from an EMBL/GenBank/DDBJ whole genome shotgun (WGS) entry which is preliminary data.</text>
</comment>
<protein>
    <submittedName>
        <fullName evidence="2">Kinase-like domain-containing protein</fullName>
    </submittedName>
</protein>
<dbReference type="AlphaFoldDB" id="A0A397UWP6"/>
<proteinExistence type="predicted"/>
<dbReference type="InterPro" id="IPR051681">
    <property type="entry name" value="Ser/Thr_Kinases-Pseudokinases"/>
</dbReference>
<sequence>MNTVNSSDDISQITDNFNQLSFNNHQKSADMNDPDGMYKLGYCYEEYIYCYYLGIGVEIDKHKAFTYYLKSAEAGNSMGIWKTAICYYYGIGVEKNNGKFYEWKKKKSKYGKCAYCNYNNTSEAWCLSCDPDIAIRRRIPISINAEIDDCIREFQLRIFRYEDVFDWIPFDRLSDVKEIGKGGFGSVYKATWLDGKREVKKIKDGDSYIYERACEQSSIVALKTLSSSKEKEDNNFLKEFKNLLTCKLNANKLAIYGITKNIKTNEYMMVFQYADKGSLNKYLRKNFNELTWQTRLQILKDISDELDNIHRYAGYIHADFHSGNILQGQHTNENVRSYIADLGLSRKKDERISESDIYGVMPYVAPEVLLGNQQFTQAADIYGFGIIMAEISTGQRPFDGHKFDSKLAVKICRGLWPEFVSGTPNCYVELAKQCMHSDPQERPTVYDIFCKIGDWLRKINSSNNNEIKKQFLDADKVVKSLPVSEHPDEMYTSKLISTKLIANEFKSLRQTDSTDSAQLDLDIDKS</sequence>
<keyword evidence="3" id="KW-1185">Reference proteome</keyword>
<reference evidence="2 3" key="1">
    <citation type="submission" date="2018-06" db="EMBL/GenBank/DDBJ databases">
        <title>Comparative genomics reveals the genomic features of Rhizophagus irregularis, R. cerebriforme, R. diaphanum and Gigaspora rosea, and their symbiotic lifestyle signature.</title>
        <authorList>
            <person name="Morin E."/>
            <person name="San Clemente H."/>
            <person name="Chen E.C.H."/>
            <person name="De La Providencia I."/>
            <person name="Hainaut M."/>
            <person name="Kuo A."/>
            <person name="Kohler A."/>
            <person name="Murat C."/>
            <person name="Tang N."/>
            <person name="Roy S."/>
            <person name="Loubradou J."/>
            <person name="Henrissat B."/>
            <person name="Grigoriev I.V."/>
            <person name="Corradi N."/>
            <person name="Roux C."/>
            <person name="Martin F.M."/>
        </authorList>
    </citation>
    <scope>NUCLEOTIDE SEQUENCE [LARGE SCALE GENOMIC DNA]</scope>
    <source>
        <strain evidence="2 3">DAOM 194757</strain>
    </source>
</reference>
<feature type="domain" description="Protein kinase" evidence="1">
    <location>
        <begin position="173"/>
        <end position="456"/>
    </location>
</feature>